<comment type="caution">
    <text evidence="5">The sequence shown here is derived from an EMBL/GenBank/DDBJ whole genome shotgun (WGS) entry which is preliminary data.</text>
</comment>
<evidence type="ECO:0000313" key="6">
    <source>
        <dbReference type="Proteomes" id="UP001623660"/>
    </source>
</evidence>
<dbReference type="Pfam" id="PF02518">
    <property type="entry name" value="HATPase_c"/>
    <property type="match status" value="1"/>
</dbReference>
<proteinExistence type="predicted"/>
<dbReference type="InterPro" id="IPR050640">
    <property type="entry name" value="Bact_2-comp_sensor_kinase"/>
</dbReference>
<reference evidence="5 6" key="1">
    <citation type="submission" date="2024-11" db="EMBL/GenBank/DDBJ databases">
        <authorList>
            <person name="Heng Y.C."/>
            <person name="Lim A.C.H."/>
            <person name="Lee J.K.Y."/>
            <person name="Kittelmann S."/>
        </authorList>
    </citation>
    <scope>NUCLEOTIDE SEQUENCE [LARGE SCALE GENOMIC DNA]</scope>
    <source>
        <strain evidence="5 6">WILCCON 0269</strain>
    </source>
</reference>
<dbReference type="EMBL" id="JBJHZX010000021">
    <property type="protein sequence ID" value="MFL0196782.1"/>
    <property type="molecule type" value="Genomic_DNA"/>
</dbReference>
<dbReference type="Pfam" id="PF06580">
    <property type="entry name" value="His_kinase"/>
    <property type="match status" value="1"/>
</dbReference>
<evidence type="ECO:0000259" key="3">
    <source>
        <dbReference type="Pfam" id="PF06580"/>
    </source>
</evidence>
<sequence>MNSLQSINLKDIIDVESIQNIQDRLTKLVKFPTIIVDTNGTPVCKETNLTPFCSLMGSFPKGNKKCKLCHSQAGFSAMKDRNPKVYTCHTGLMDSAAPIIVDDYYLGAVLGGQVLVKDQQTKNSIDLNKLSKECDIPIKRLEEVTNSIQLVESDYLHNCVEFYNFLANYIAEIGMHKITQKKLLKESEEKTKLEQQAKKMQLKTIQAQTNPHFLFNTLNTIARIALIENAPKTEDLIYTLSDLLRYSLKNYEEFPKLKTEIEYIERYLYIQALRYSDRIKYSIEIDEKIMECRIPSMIIQPIVENALIHGLEQKLEGGEVCVKGSLTPSKDIIIEVSDNGKGIDSSILSLLTNSDNIPEQFGIGIKNTHDRLCNYFGGNYGLKIKSKPNMGTKVEIHIPKIMTP</sequence>
<feature type="domain" description="PocR" evidence="4">
    <location>
        <begin position="11"/>
        <end position="174"/>
    </location>
</feature>
<dbReference type="Gene3D" id="3.30.565.10">
    <property type="entry name" value="Histidine kinase-like ATPase, C-terminal domain"/>
    <property type="match status" value="1"/>
</dbReference>
<dbReference type="InterPro" id="IPR003594">
    <property type="entry name" value="HATPase_dom"/>
</dbReference>
<feature type="domain" description="Histidine kinase/HSP90-like ATPase" evidence="2">
    <location>
        <begin position="298"/>
        <end position="400"/>
    </location>
</feature>
<dbReference type="RefSeq" id="WP_406792889.1">
    <property type="nucleotide sequence ID" value="NZ_JBJHZX010000021.1"/>
</dbReference>
<accession>A0ABW8SL44</accession>
<gene>
    <name evidence="5" type="ORF">ACJDU8_14630</name>
</gene>
<feature type="domain" description="Signal transduction histidine kinase internal region" evidence="3">
    <location>
        <begin position="200"/>
        <end position="279"/>
    </location>
</feature>
<protein>
    <submittedName>
        <fullName evidence="5">PocR ligand-binding domain-containing protein</fullName>
    </submittedName>
</protein>
<keyword evidence="1" id="KW-0175">Coiled coil</keyword>
<dbReference type="InterPro" id="IPR010559">
    <property type="entry name" value="Sig_transdc_His_kin_internal"/>
</dbReference>
<evidence type="ECO:0000256" key="1">
    <source>
        <dbReference type="SAM" id="Coils"/>
    </source>
</evidence>
<dbReference type="Proteomes" id="UP001623660">
    <property type="component" value="Unassembled WGS sequence"/>
</dbReference>
<evidence type="ECO:0000259" key="2">
    <source>
        <dbReference type="Pfam" id="PF02518"/>
    </source>
</evidence>
<dbReference type="InterPro" id="IPR018771">
    <property type="entry name" value="PocR_dom"/>
</dbReference>
<keyword evidence="6" id="KW-1185">Reference proteome</keyword>
<feature type="coiled-coil region" evidence="1">
    <location>
        <begin position="176"/>
        <end position="203"/>
    </location>
</feature>
<dbReference type="InterPro" id="IPR036890">
    <property type="entry name" value="HATPase_C_sf"/>
</dbReference>
<dbReference type="PANTHER" id="PTHR34220">
    <property type="entry name" value="SENSOR HISTIDINE KINASE YPDA"/>
    <property type="match status" value="1"/>
</dbReference>
<name>A0ABW8SL44_9CLOT</name>
<dbReference type="PANTHER" id="PTHR34220:SF7">
    <property type="entry name" value="SENSOR HISTIDINE KINASE YPDA"/>
    <property type="match status" value="1"/>
</dbReference>
<dbReference type="Pfam" id="PF10114">
    <property type="entry name" value="PocR"/>
    <property type="match status" value="1"/>
</dbReference>
<evidence type="ECO:0000313" key="5">
    <source>
        <dbReference type="EMBL" id="MFL0196782.1"/>
    </source>
</evidence>
<organism evidence="5 6">
    <name type="scientific">Candidatus Clostridium eludens</name>
    <dbReference type="NCBI Taxonomy" id="3381663"/>
    <lineage>
        <taxon>Bacteria</taxon>
        <taxon>Bacillati</taxon>
        <taxon>Bacillota</taxon>
        <taxon>Clostridia</taxon>
        <taxon>Eubacteriales</taxon>
        <taxon>Clostridiaceae</taxon>
        <taxon>Clostridium</taxon>
    </lineage>
</organism>
<dbReference type="SUPFAM" id="SSF55874">
    <property type="entry name" value="ATPase domain of HSP90 chaperone/DNA topoisomerase II/histidine kinase"/>
    <property type="match status" value="1"/>
</dbReference>
<evidence type="ECO:0000259" key="4">
    <source>
        <dbReference type="Pfam" id="PF10114"/>
    </source>
</evidence>